<evidence type="ECO:0000256" key="11">
    <source>
        <dbReference type="RuleBase" id="RU000488"/>
    </source>
</evidence>
<comment type="similarity">
    <text evidence="2 11">Belongs to the mitochondrial carrier (TC 2.A.29) family.</text>
</comment>
<dbReference type="Pfam" id="PF00153">
    <property type="entry name" value="Mito_carr"/>
    <property type="match status" value="2"/>
</dbReference>
<dbReference type="SUPFAM" id="SSF103506">
    <property type="entry name" value="Mitochondrial carrier"/>
    <property type="match status" value="1"/>
</dbReference>
<evidence type="ECO:0000256" key="10">
    <source>
        <dbReference type="PROSITE-ProRule" id="PRU00282"/>
    </source>
</evidence>
<evidence type="ECO:0000256" key="8">
    <source>
        <dbReference type="ARBA" id="ARBA00023128"/>
    </source>
</evidence>
<keyword evidence="4 10" id="KW-0812">Transmembrane</keyword>
<feature type="repeat" description="Solcar" evidence="10">
    <location>
        <begin position="159"/>
        <end position="246"/>
    </location>
</feature>
<evidence type="ECO:0000256" key="7">
    <source>
        <dbReference type="ARBA" id="ARBA00022989"/>
    </source>
</evidence>
<evidence type="ECO:0000256" key="9">
    <source>
        <dbReference type="ARBA" id="ARBA00023136"/>
    </source>
</evidence>
<evidence type="ECO:0000256" key="13">
    <source>
        <dbReference type="SAM" id="Phobius"/>
    </source>
</evidence>
<dbReference type="InterPro" id="IPR044712">
    <property type="entry name" value="SLC25A32-like"/>
</dbReference>
<dbReference type="EMBL" id="LT635768">
    <property type="protein sequence ID" value="SGZ56758.1"/>
    <property type="molecule type" value="Genomic_DNA"/>
</dbReference>
<dbReference type="PROSITE" id="PS50920">
    <property type="entry name" value="SOLCAR"/>
    <property type="match status" value="2"/>
</dbReference>
<dbReference type="AlphaFoldDB" id="A0A1L0DWT0"/>
<gene>
    <name evidence="14" type="ORF">SAMEA4029009_CIC11G00000004161</name>
</gene>
<dbReference type="Proteomes" id="UP000182259">
    <property type="component" value="Chromosome V"/>
</dbReference>
<proteinExistence type="inferred from homology"/>
<feature type="compositionally biased region" description="Basic and acidic residues" evidence="12">
    <location>
        <begin position="1"/>
        <end position="13"/>
    </location>
</feature>
<keyword evidence="9 10" id="KW-0472">Membrane</keyword>
<keyword evidence="8" id="KW-0496">Mitochondrion</keyword>
<name>A0A1L0DWT0_9ASCO</name>
<dbReference type="Gene3D" id="1.50.40.10">
    <property type="entry name" value="Mitochondrial carrier domain"/>
    <property type="match status" value="1"/>
</dbReference>
<evidence type="ECO:0000256" key="3">
    <source>
        <dbReference type="ARBA" id="ARBA00022448"/>
    </source>
</evidence>
<reference evidence="14 15" key="1">
    <citation type="submission" date="2016-10" db="EMBL/GenBank/DDBJ databases">
        <authorList>
            <person name="de Groot N.N."/>
        </authorList>
    </citation>
    <scope>NUCLEOTIDE SEQUENCE [LARGE SCALE GENOMIC DNA]</scope>
    <source>
        <strain evidence="14 15">PYCC 4715</strain>
    </source>
</reference>
<sequence>MTEGHSRDAKEGPTRSNDFSDIVHGEDIEFRGSRHSAISKFHRISILGKLRPPNFIKNMSETQLITIAGASSGFLAGIVVCPLDVVKTRVQALGTNSRYQGFIGAFKTIAKEEGIRGLYRGVVPVMVGYLPTWAIYFSVYERAKHFYPDFFKKHFGLNVDWLNHFAASMTAGASSSFLVNPVWVVKTRLMIQTGSEKVYYNGTIDAFRKMYANEGFKVFYSGFVPSLFGLIHVGIHFPVYEALKRHFMSITWMRHHI</sequence>
<keyword evidence="3 11" id="KW-0813">Transport</keyword>
<dbReference type="PANTHER" id="PTHR45683">
    <property type="entry name" value="MITOCHONDRIAL NICOTINAMIDE ADENINE DINUCLEOTIDE TRANSPORTER 1-RELATED-RELATED"/>
    <property type="match status" value="1"/>
</dbReference>
<evidence type="ECO:0000256" key="4">
    <source>
        <dbReference type="ARBA" id="ARBA00022692"/>
    </source>
</evidence>
<feature type="transmembrane region" description="Helical" evidence="13">
    <location>
        <begin position="165"/>
        <end position="185"/>
    </location>
</feature>
<dbReference type="GO" id="GO:0015215">
    <property type="term" value="F:nucleotide transmembrane transporter activity"/>
    <property type="evidence" value="ECO:0007669"/>
    <property type="project" value="UniProtKB-ARBA"/>
</dbReference>
<evidence type="ECO:0000256" key="5">
    <source>
        <dbReference type="ARBA" id="ARBA00022737"/>
    </source>
</evidence>
<feature type="region of interest" description="Disordered" evidence="12">
    <location>
        <begin position="1"/>
        <end position="20"/>
    </location>
</feature>
<evidence type="ECO:0000256" key="2">
    <source>
        <dbReference type="ARBA" id="ARBA00006375"/>
    </source>
</evidence>
<evidence type="ECO:0000313" key="14">
    <source>
        <dbReference type="EMBL" id="SGZ56758.1"/>
    </source>
</evidence>
<feature type="transmembrane region" description="Helical" evidence="13">
    <location>
        <begin position="117"/>
        <end position="139"/>
    </location>
</feature>
<comment type="subcellular location">
    <subcellularLocation>
        <location evidence="1">Mitochondrion inner membrane</location>
        <topology evidence="1">Multi-pass membrane protein</topology>
    </subcellularLocation>
</comment>
<keyword evidence="7 13" id="KW-1133">Transmembrane helix</keyword>
<keyword evidence="6" id="KW-0999">Mitochondrion inner membrane</keyword>
<evidence type="ECO:0000256" key="6">
    <source>
        <dbReference type="ARBA" id="ARBA00022792"/>
    </source>
</evidence>
<evidence type="ECO:0000256" key="12">
    <source>
        <dbReference type="SAM" id="MobiDB-lite"/>
    </source>
</evidence>
<dbReference type="InterPro" id="IPR023395">
    <property type="entry name" value="MCP_dom_sf"/>
</dbReference>
<accession>A0A1L0DWT0</accession>
<evidence type="ECO:0000256" key="1">
    <source>
        <dbReference type="ARBA" id="ARBA00004448"/>
    </source>
</evidence>
<dbReference type="GO" id="GO:0005743">
    <property type="term" value="C:mitochondrial inner membrane"/>
    <property type="evidence" value="ECO:0007669"/>
    <property type="project" value="UniProtKB-SubCell"/>
</dbReference>
<organism evidence="14 15">
    <name type="scientific">Sungouiella intermedia</name>
    <dbReference type="NCBI Taxonomy" id="45354"/>
    <lineage>
        <taxon>Eukaryota</taxon>
        <taxon>Fungi</taxon>
        <taxon>Dikarya</taxon>
        <taxon>Ascomycota</taxon>
        <taxon>Saccharomycotina</taxon>
        <taxon>Pichiomycetes</taxon>
        <taxon>Metschnikowiaceae</taxon>
        <taxon>Sungouiella</taxon>
    </lineage>
</organism>
<dbReference type="InterPro" id="IPR018108">
    <property type="entry name" value="MCP_transmembrane"/>
</dbReference>
<protein>
    <submittedName>
        <fullName evidence="14">CIC11C00000004161</fullName>
    </submittedName>
</protein>
<dbReference type="PRINTS" id="PR00926">
    <property type="entry name" value="MITOCARRIER"/>
</dbReference>
<feature type="repeat" description="Solcar" evidence="10">
    <location>
        <begin position="60"/>
        <end position="146"/>
    </location>
</feature>
<keyword evidence="5" id="KW-0677">Repeat</keyword>
<evidence type="ECO:0000313" key="15">
    <source>
        <dbReference type="Proteomes" id="UP000182259"/>
    </source>
</evidence>
<feature type="transmembrane region" description="Helical" evidence="13">
    <location>
        <begin position="218"/>
        <end position="239"/>
    </location>
</feature>
<dbReference type="InterPro" id="IPR002067">
    <property type="entry name" value="MCP"/>
</dbReference>